<organism evidence="2 3">
    <name type="scientific">Xanthomonas nasturtii</name>
    <dbReference type="NCBI Taxonomy" id="1843581"/>
    <lineage>
        <taxon>Bacteria</taxon>
        <taxon>Pseudomonadati</taxon>
        <taxon>Pseudomonadota</taxon>
        <taxon>Gammaproteobacteria</taxon>
        <taxon>Lysobacterales</taxon>
        <taxon>Lysobacteraceae</taxon>
        <taxon>Xanthomonas</taxon>
    </lineage>
</organism>
<dbReference type="Proteomes" id="UP001167357">
    <property type="component" value="Unassembled WGS sequence"/>
</dbReference>
<comment type="caution">
    <text evidence="2">The sequence shown here is derived from an EMBL/GenBank/DDBJ whole genome shotgun (WGS) entry which is preliminary data.</text>
</comment>
<dbReference type="SUPFAM" id="SSF54427">
    <property type="entry name" value="NTF2-like"/>
    <property type="match status" value="1"/>
</dbReference>
<sequence length="179" mass="20191">MIITRPLWTARAGQSSPIITPHQTRPRLAEKKTMRSDIEQITQIILAVDNGINERWNRGDVDGALEVYSDDVSYFDPLTELRLDGHAAVEAYFRKVFEGKLAILRNDYLQPVVMVSDGGDMAVLHYNLRNIVSDGHGGEKPGTPWNSTQVFRLIDGRWRVVHVNWSITLHPGALQSLMS</sequence>
<dbReference type="RefSeq" id="WP_249047375.1">
    <property type="nucleotide sequence ID" value="NZ_JAMBED010000003.1"/>
</dbReference>
<protein>
    <submittedName>
        <fullName evidence="2">Nuclear transport factor 2 family protein</fullName>
    </submittedName>
</protein>
<dbReference type="InterPro" id="IPR032710">
    <property type="entry name" value="NTF2-like_dom_sf"/>
</dbReference>
<evidence type="ECO:0000259" key="1">
    <source>
        <dbReference type="Pfam" id="PF12680"/>
    </source>
</evidence>
<dbReference type="Pfam" id="PF12680">
    <property type="entry name" value="SnoaL_2"/>
    <property type="match status" value="1"/>
</dbReference>
<reference evidence="2" key="1">
    <citation type="submission" date="2022-04" db="EMBL/GenBank/DDBJ databases">
        <title>Genomic comparison of 19 strains of Xanthomonas nasturtii, a newly emerging watercress pathogen.</title>
        <authorList>
            <person name="Harrison J."/>
            <person name="Greer S."/>
            <person name="Hussain R."/>
            <person name="Lascelles D."/>
            <person name="Roberts M."/>
            <person name="Carter B."/>
            <person name="Bryning A."/>
            <person name="Carroll S."/>
            <person name="Aspin A."/>
            <person name="Cruz L."/>
            <person name="Cruz J."/>
            <person name="Grant M."/>
            <person name="Vicente J."/>
            <person name="Studholme D.J."/>
        </authorList>
    </citation>
    <scope>NUCLEOTIDE SEQUENCE</scope>
    <source>
        <strain evidence="2">10016B</strain>
    </source>
</reference>
<evidence type="ECO:0000313" key="2">
    <source>
        <dbReference type="EMBL" id="MCL1550285.1"/>
    </source>
</evidence>
<dbReference type="InterPro" id="IPR037401">
    <property type="entry name" value="SnoaL-like"/>
</dbReference>
<feature type="domain" description="SnoaL-like" evidence="1">
    <location>
        <begin position="54"/>
        <end position="159"/>
    </location>
</feature>
<accession>A0ABT0LLS0</accession>
<evidence type="ECO:0000313" key="3">
    <source>
        <dbReference type="Proteomes" id="UP001167357"/>
    </source>
</evidence>
<name>A0ABT0LLS0_9XANT</name>
<dbReference type="EMBL" id="JAMBED010000003">
    <property type="protein sequence ID" value="MCL1550285.1"/>
    <property type="molecule type" value="Genomic_DNA"/>
</dbReference>
<dbReference type="Gene3D" id="3.10.450.50">
    <property type="match status" value="1"/>
</dbReference>
<proteinExistence type="predicted"/>
<gene>
    <name evidence="2" type="ORF">M3O51_02870</name>
</gene>
<keyword evidence="3" id="KW-1185">Reference proteome</keyword>